<protein>
    <submittedName>
        <fullName evidence="2">Uncharacterized protein</fullName>
    </submittedName>
</protein>
<dbReference type="EMBL" id="OZ035824">
    <property type="protein sequence ID" value="CAL1593433.1"/>
    <property type="molecule type" value="Genomic_DNA"/>
</dbReference>
<accession>A0AAV2KXM5</accession>
<evidence type="ECO:0000313" key="3">
    <source>
        <dbReference type="Proteomes" id="UP001497482"/>
    </source>
</evidence>
<reference evidence="2 3" key="1">
    <citation type="submission" date="2024-04" db="EMBL/GenBank/DDBJ databases">
        <authorList>
            <person name="Waldvogel A.-M."/>
            <person name="Schoenle A."/>
        </authorList>
    </citation>
    <scope>NUCLEOTIDE SEQUENCE [LARGE SCALE GENOMIC DNA]</scope>
</reference>
<feature type="compositionally biased region" description="Polar residues" evidence="1">
    <location>
        <begin position="29"/>
        <end position="42"/>
    </location>
</feature>
<proteinExistence type="predicted"/>
<keyword evidence="3" id="KW-1185">Reference proteome</keyword>
<name>A0AAV2KXM5_KNICA</name>
<organism evidence="2 3">
    <name type="scientific">Knipowitschia caucasica</name>
    <name type="common">Caucasian dwarf goby</name>
    <name type="synonym">Pomatoschistus caucasicus</name>
    <dbReference type="NCBI Taxonomy" id="637954"/>
    <lineage>
        <taxon>Eukaryota</taxon>
        <taxon>Metazoa</taxon>
        <taxon>Chordata</taxon>
        <taxon>Craniata</taxon>
        <taxon>Vertebrata</taxon>
        <taxon>Euteleostomi</taxon>
        <taxon>Actinopterygii</taxon>
        <taxon>Neopterygii</taxon>
        <taxon>Teleostei</taxon>
        <taxon>Neoteleostei</taxon>
        <taxon>Acanthomorphata</taxon>
        <taxon>Gobiaria</taxon>
        <taxon>Gobiiformes</taxon>
        <taxon>Gobioidei</taxon>
        <taxon>Gobiidae</taxon>
        <taxon>Gobiinae</taxon>
        <taxon>Knipowitschia</taxon>
    </lineage>
</organism>
<dbReference type="Proteomes" id="UP001497482">
    <property type="component" value="Chromosome 2"/>
</dbReference>
<gene>
    <name evidence="2" type="ORF">KC01_LOCUS22543</name>
</gene>
<feature type="compositionally biased region" description="Polar residues" evidence="1">
    <location>
        <begin position="50"/>
        <end position="59"/>
    </location>
</feature>
<evidence type="ECO:0000313" key="2">
    <source>
        <dbReference type="EMBL" id="CAL1593433.1"/>
    </source>
</evidence>
<dbReference type="AlphaFoldDB" id="A0AAV2KXM5"/>
<feature type="region of interest" description="Disordered" evidence="1">
    <location>
        <begin position="29"/>
        <end position="71"/>
    </location>
</feature>
<evidence type="ECO:0000256" key="1">
    <source>
        <dbReference type="SAM" id="MobiDB-lite"/>
    </source>
</evidence>
<sequence>MSELQAPHTIESTQLSHCVPCFKEELTQRRANNRLSGTSSQGPHGEGGSQEPNGESGSQGPHGESGSLDFTLKPALKDLTVVEGLLHYERSRRDGEM</sequence>